<dbReference type="SMART" id="SM00708">
    <property type="entry name" value="PhBP"/>
    <property type="match status" value="1"/>
</dbReference>
<dbReference type="AlphaFoldDB" id="A0A6P7GVM7"/>
<evidence type="ECO:0000313" key="2">
    <source>
        <dbReference type="Proteomes" id="UP001652700"/>
    </source>
</evidence>
<dbReference type="RefSeq" id="XP_028147925.1">
    <property type="nucleotide sequence ID" value="XM_028292124.1"/>
</dbReference>
<gene>
    <name evidence="3" type="primary">LOC114341338</name>
</gene>
<evidence type="ECO:0000313" key="1">
    <source>
        <dbReference type="EnsemblMetazoa" id="XP_050501105.1"/>
    </source>
</evidence>
<dbReference type="SUPFAM" id="SSF47565">
    <property type="entry name" value="Insect pheromone/odorant-binding proteins"/>
    <property type="match status" value="1"/>
</dbReference>
<proteinExistence type="predicted"/>
<sequence length="140" mass="15519">MPKAYGIMYCASLLFYTPTDKSRFGLYYIVQSSRADDKPEGMDECLKKSGAAPDDISARPRKNTNEVRCFWKCMLEKHGMIDGSGAINTDIFEKAFPKAAAHYDDATIATLKTCIGAIDKIATCDDTNKIRECLTKAEKA</sequence>
<reference evidence="1" key="2">
    <citation type="submission" date="2025-05" db="UniProtKB">
        <authorList>
            <consortium name="EnsemblMetazoa"/>
        </authorList>
    </citation>
    <scope>IDENTIFICATION</scope>
</reference>
<dbReference type="EnsemblMetazoa" id="XM_050645148.1">
    <property type="protein sequence ID" value="XP_050501105.1"/>
    <property type="gene ID" value="LOC126881105"/>
</dbReference>
<dbReference type="InterPro" id="IPR006170">
    <property type="entry name" value="PBP/GOBP"/>
</dbReference>
<dbReference type="InterPro" id="IPR036728">
    <property type="entry name" value="PBP_GOBP_sf"/>
</dbReference>
<protein>
    <submittedName>
        <fullName evidence="3">Uncharacterized protein LOC114341338</fullName>
    </submittedName>
</protein>
<dbReference type="GO" id="GO:0005549">
    <property type="term" value="F:odorant binding"/>
    <property type="evidence" value="ECO:0007669"/>
    <property type="project" value="InterPro"/>
</dbReference>
<reference evidence="3" key="1">
    <citation type="submission" date="2025-04" db="UniProtKB">
        <authorList>
            <consortium name="RefSeq"/>
        </authorList>
    </citation>
    <scope>IDENTIFICATION</scope>
    <source>
        <tissue evidence="3">Whole insect</tissue>
    </source>
</reference>
<dbReference type="Pfam" id="PF01395">
    <property type="entry name" value="PBP_GOBP"/>
    <property type="match status" value="1"/>
</dbReference>
<dbReference type="Gene3D" id="1.10.238.20">
    <property type="entry name" value="Pheromone/general odorant binding protein domain"/>
    <property type="match status" value="1"/>
</dbReference>
<accession>A0A6P7GVM7</accession>
<dbReference type="FunCoup" id="A0A6P7GVM7">
    <property type="interactions" value="18"/>
</dbReference>
<dbReference type="Proteomes" id="UP001652700">
    <property type="component" value="Unplaced"/>
</dbReference>
<name>A0A6P7GVM7_DIAVI</name>
<dbReference type="OrthoDB" id="6779241at2759"/>
<dbReference type="InParanoid" id="A0A6P7GVM7"/>
<keyword evidence="2" id="KW-1185">Reference proteome</keyword>
<dbReference type="CDD" id="cd23992">
    <property type="entry name" value="PBP_GOBP"/>
    <property type="match status" value="1"/>
</dbReference>
<organism evidence="3">
    <name type="scientific">Diabrotica virgifera virgifera</name>
    <name type="common">western corn rootworm</name>
    <dbReference type="NCBI Taxonomy" id="50390"/>
    <lineage>
        <taxon>Eukaryota</taxon>
        <taxon>Metazoa</taxon>
        <taxon>Ecdysozoa</taxon>
        <taxon>Arthropoda</taxon>
        <taxon>Hexapoda</taxon>
        <taxon>Insecta</taxon>
        <taxon>Pterygota</taxon>
        <taxon>Neoptera</taxon>
        <taxon>Endopterygota</taxon>
        <taxon>Coleoptera</taxon>
        <taxon>Polyphaga</taxon>
        <taxon>Cucujiformia</taxon>
        <taxon>Chrysomeloidea</taxon>
        <taxon>Chrysomelidae</taxon>
        <taxon>Galerucinae</taxon>
        <taxon>Diabroticina</taxon>
        <taxon>Diabroticites</taxon>
        <taxon>Diabrotica</taxon>
    </lineage>
</organism>
<evidence type="ECO:0000313" key="3">
    <source>
        <dbReference type="RefSeq" id="XP_028147925.1"/>
    </source>
</evidence>